<organism evidence="2 3">
    <name type="scientific">Portunus trituberculatus</name>
    <name type="common">Swimming crab</name>
    <name type="synonym">Neptunus trituberculatus</name>
    <dbReference type="NCBI Taxonomy" id="210409"/>
    <lineage>
        <taxon>Eukaryota</taxon>
        <taxon>Metazoa</taxon>
        <taxon>Ecdysozoa</taxon>
        <taxon>Arthropoda</taxon>
        <taxon>Crustacea</taxon>
        <taxon>Multicrustacea</taxon>
        <taxon>Malacostraca</taxon>
        <taxon>Eumalacostraca</taxon>
        <taxon>Eucarida</taxon>
        <taxon>Decapoda</taxon>
        <taxon>Pleocyemata</taxon>
        <taxon>Brachyura</taxon>
        <taxon>Eubrachyura</taxon>
        <taxon>Portunoidea</taxon>
        <taxon>Portunidae</taxon>
        <taxon>Portuninae</taxon>
        <taxon>Portunus</taxon>
    </lineage>
</organism>
<feature type="compositionally biased region" description="Polar residues" evidence="1">
    <location>
        <begin position="60"/>
        <end position="78"/>
    </location>
</feature>
<accession>A0A5B7HB25</accession>
<keyword evidence="3" id="KW-1185">Reference proteome</keyword>
<feature type="region of interest" description="Disordered" evidence="1">
    <location>
        <begin position="1"/>
        <end position="78"/>
    </location>
</feature>
<evidence type="ECO:0000256" key="1">
    <source>
        <dbReference type="SAM" id="MobiDB-lite"/>
    </source>
</evidence>
<evidence type="ECO:0000313" key="3">
    <source>
        <dbReference type="Proteomes" id="UP000324222"/>
    </source>
</evidence>
<protein>
    <submittedName>
        <fullName evidence="2">Uncharacterized protein</fullName>
    </submittedName>
</protein>
<feature type="compositionally biased region" description="Polar residues" evidence="1">
    <location>
        <begin position="1"/>
        <end position="18"/>
    </location>
</feature>
<sequence>MQQRQQGQYALSRIQQDSAAHHEGRTHLSPTLLGPHTRPTTRPPPVPSGREGRLRGRHSGGNNPPFFNTVEPSYSNQA</sequence>
<name>A0A5B7HB25_PORTR</name>
<reference evidence="2 3" key="1">
    <citation type="submission" date="2019-05" db="EMBL/GenBank/DDBJ databases">
        <title>Another draft genome of Portunus trituberculatus and its Hox gene families provides insights of decapod evolution.</title>
        <authorList>
            <person name="Jeong J.-H."/>
            <person name="Song I."/>
            <person name="Kim S."/>
            <person name="Choi T."/>
            <person name="Kim D."/>
            <person name="Ryu S."/>
            <person name="Kim W."/>
        </authorList>
    </citation>
    <scope>NUCLEOTIDE SEQUENCE [LARGE SCALE GENOMIC DNA]</scope>
    <source>
        <tissue evidence="2">Muscle</tissue>
    </source>
</reference>
<dbReference type="AlphaFoldDB" id="A0A5B7HB25"/>
<dbReference type="Proteomes" id="UP000324222">
    <property type="component" value="Unassembled WGS sequence"/>
</dbReference>
<evidence type="ECO:0000313" key="2">
    <source>
        <dbReference type="EMBL" id="MPC69440.1"/>
    </source>
</evidence>
<dbReference type="EMBL" id="VSRR010029418">
    <property type="protein sequence ID" value="MPC69440.1"/>
    <property type="molecule type" value="Genomic_DNA"/>
</dbReference>
<feature type="compositionally biased region" description="Low complexity" evidence="1">
    <location>
        <begin position="30"/>
        <end position="40"/>
    </location>
</feature>
<comment type="caution">
    <text evidence="2">The sequence shown here is derived from an EMBL/GenBank/DDBJ whole genome shotgun (WGS) entry which is preliminary data.</text>
</comment>
<gene>
    <name evidence="2" type="ORF">E2C01_063665</name>
</gene>
<proteinExistence type="predicted"/>